<feature type="domain" description="FYVE-type" evidence="6">
    <location>
        <begin position="645"/>
        <end position="702"/>
    </location>
</feature>
<dbReference type="PANTHER" id="PTHR23164:SF30">
    <property type="entry name" value="EARLY ENDOSOME ANTIGEN 1"/>
    <property type="match status" value="1"/>
</dbReference>
<gene>
    <name evidence="7" type="ORF">METBISCDRAFT_27139</name>
</gene>
<evidence type="ECO:0000256" key="1">
    <source>
        <dbReference type="ARBA" id="ARBA00022723"/>
    </source>
</evidence>
<feature type="compositionally biased region" description="Polar residues" evidence="5">
    <location>
        <begin position="173"/>
        <end position="192"/>
    </location>
</feature>
<dbReference type="Proteomes" id="UP000268321">
    <property type="component" value="Unassembled WGS sequence"/>
</dbReference>
<evidence type="ECO:0000256" key="3">
    <source>
        <dbReference type="ARBA" id="ARBA00022833"/>
    </source>
</evidence>
<dbReference type="OrthoDB" id="10018316at2759"/>
<dbReference type="PANTHER" id="PTHR23164">
    <property type="entry name" value="EARLY ENDOSOME ANTIGEN 1"/>
    <property type="match status" value="1"/>
</dbReference>
<proteinExistence type="predicted"/>
<dbReference type="PROSITE" id="PS50178">
    <property type="entry name" value="ZF_FYVE"/>
    <property type="match status" value="1"/>
</dbReference>
<dbReference type="CDD" id="cd15760">
    <property type="entry name" value="FYVE_scVPS27p_like"/>
    <property type="match status" value="1"/>
</dbReference>
<feature type="region of interest" description="Disordered" evidence="5">
    <location>
        <begin position="275"/>
        <end position="318"/>
    </location>
</feature>
<organism evidence="7 8">
    <name type="scientific">Metschnikowia bicuspidata</name>
    <dbReference type="NCBI Taxonomy" id="27322"/>
    <lineage>
        <taxon>Eukaryota</taxon>
        <taxon>Fungi</taxon>
        <taxon>Dikarya</taxon>
        <taxon>Ascomycota</taxon>
        <taxon>Saccharomycotina</taxon>
        <taxon>Pichiomycetes</taxon>
        <taxon>Metschnikowiaceae</taxon>
        <taxon>Metschnikowia</taxon>
    </lineage>
</organism>
<keyword evidence="2 4" id="KW-0863">Zinc-finger</keyword>
<dbReference type="InterPro" id="IPR017455">
    <property type="entry name" value="Znf_FYVE-rel"/>
</dbReference>
<dbReference type="AlphaFoldDB" id="A0A4P9ZCX6"/>
<keyword evidence="1" id="KW-0479">Metal-binding</keyword>
<dbReference type="GO" id="GO:0008270">
    <property type="term" value="F:zinc ion binding"/>
    <property type="evidence" value="ECO:0007669"/>
    <property type="project" value="UniProtKB-KW"/>
</dbReference>
<evidence type="ECO:0000259" key="6">
    <source>
        <dbReference type="PROSITE" id="PS50178"/>
    </source>
</evidence>
<dbReference type="InterPro" id="IPR013083">
    <property type="entry name" value="Znf_RING/FYVE/PHD"/>
</dbReference>
<evidence type="ECO:0000256" key="2">
    <source>
        <dbReference type="ARBA" id="ARBA00022771"/>
    </source>
</evidence>
<dbReference type="SUPFAM" id="SSF57903">
    <property type="entry name" value="FYVE/PHD zinc finger"/>
    <property type="match status" value="1"/>
</dbReference>
<dbReference type="EMBL" id="ML004452">
    <property type="protein sequence ID" value="RKP30764.1"/>
    <property type="molecule type" value="Genomic_DNA"/>
</dbReference>
<evidence type="ECO:0000313" key="7">
    <source>
        <dbReference type="EMBL" id="RKP30764.1"/>
    </source>
</evidence>
<dbReference type="InterPro" id="IPR000306">
    <property type="entry name" value="Znf_FYVE"/>
</dbReference>
<dbReference type="GO" id="GO:0032266">
    <property type="term" value="F:phosphatidylinositol-3-phosphate binding"/>
    <property type="evidence" value="ECO:0007669"/>
    <property type="project" value="UniProtKB-ARBA"/>
</dbReference>
<evidence type="ECO:0000313" key="8">
    <source>
        <dbReference type="Proteomes" id="UP000268321"/>
    </source>
</evidence>
<dbReference type="SMART" id="SM00064">
    <property type="entry name" value="FYVE"/>
    <property type="match status" value="1"/>
</dbReference>
<feature type="region of interest" description="Disordered" evidence="5">
    <location>
        <begin position="50"/>
        <end position="76"/>
    </location>
</feature>
<reference evidence="8" key="1">
    <citation type="journal article" date="2018" name="Nat. Microbiol.">
        <title>Leveraging single-cell genomics to expand the fungal tree of life.</title>
        <authorList>
            <person name="Ahrendt S.R."/>
            <person name="Quandt C.A."/>
            <person name="Ciobanu D."/>
            <person name="Clum A."/>
            <person name="Salamov A."/>
            <person name="Andreopoulos B."/>
            <person name="Cheng J.F."/>
            <person name="Woyke T."/>
            <person name="Pelin A."/>
            <person name="Henrissat B."/>
            <person name="Reynolds N.K."/>
            <person name="Benny G.L."/>
            <person name="Smith M.E."/>
            <person name="James T.Y."/>
            <person name="Grigoriev I.V."/>
        </authorList>
    </citation>
    <scope>NUCLEOTIDE SEQUENCE [LARGE SCALE GENOMIC DNA]</scope>
    <source>
        <strain evidence="8">Baker2002</strain>
    </source>
</reference>
<feature type="compositionally biased region" description="Basic and acidic residues" evidence="5">
    <location>
        <begin position="295"/>
        <end position="305"/>
    </location>
</feature>
<dbReference type="InterPro" id="IPR011011">
    <property type="entry name" value="Znf_FYVE_PHD"/>
</dbReference>
<dbReference type="Pfam" id="PF01363">
    <property type="entry name" value="FYVE"/>
    <property type="match status" value="1"/>
</dbReference>
<keyword evidence="3" id="KW-0862">Zinc</keyword>
<dbReference type="Gene3D" id="3.30.40.10">
    <property type="entry name" value="Zinc/RING finger domain, C3HC4 (zinc finger)"/>
    <property type="match status" value="1"/>
</dbReference>
<evidence type="ECO:0000256" key="4">
    <source>
        <dbReference type="PROSITE-ProRule" id="PRU00091"/>
    </source>
</evidence>
<accession>A0A4P9ZCX6</accession>
<protein>
    <recommendedName>
        <fullName evidence="6">FYVE-type domain-containing protein</fullName>
    </recommendedName>
</protein>
<sequence>MHSSAVALTTTAPAAALQPLPAPASHTKLPPKEKLPQTAVSPLNQHLGSALAGANAGPDIPSSQALSPPLDKLDGSSDLQFKKKDYQRSRTLLLQSVLSLASLKSLKHQYTTPKPALERNTLNLLQHGIKNFQSYIQAPVLLLVTNPRPDDDIVIGQRLPFDAGHRDGPGSAATGSRTSRSQPGDQHPSPSENGRHAPSLHSNTSDDDIYNEETILQQQKLTLNALKKLSLSLAPIIHSEKDGHDVETATPEHRRNLLQISRKPLNSLRAAAHDTRRAAPENVSVVSSQALQVPHEPRSVRDAHSRPQQAPARGSKPYLPAEVDLLKFSSLTRQSRSTSELVRQLAAHSPSHGLTNATPECTLRLELALPSQTHAALPKTVSHPQLTAQFRASPGSPEPLAPRNSAGKEKLGLRLSLSYLNVASANVEAPAEASMHRARNFCGSTLANGNIRIHHPLAELFVGRPTNDSKTAAGGGSVPQHIAPLKKLQQINSFRSPMYIPAVLRKTTDLATDDDDTVPGAADSYFVHIDARHAAALYANRRTASSTPMLTTALVSSAMLARSTELALSAKDHAPDADYRFVYDAHRPVPHHAGAKDSGYASASPTGAANGYKTRTYHSHIINAPPTRHHWLKDESVAECGIVSCRKKFNLFERRHHCRKCGGIYCKEHTLNFLYINHLAQFTTGGRGTLSRVCTQCINEYQEFARQQYGGARWDALTLAHKRSCITVGASRKHQRAGHDAGVLGQDYKQELYKKVAGADDSPKEAVAGSVPANWSWSSF</sequence>
<evidence type="ECO:0000256" key="5">
    <source>
        <dbReference type="SAM" id="MobiDB-lite"/>
    </source>
</evidence>
<name>A0A4P9ZCX6_9ASCO</name>
<keyword evidence="8" id="KW-1185">Reference proteome</keyword>
<feature type="region of interest" description="Disordered" evidence="5">
    <location>
        <begin position="159"/>
        <end position="207"/>
    </location>
</feature>